<comment type="subcellular location">
    <subcellularLocation>
        <location evidence="1 9">Cell membrane</location>
        <topology evidence="1 9">Multi-pass membrane protein</topology>
    </subcellularLocation>
</comment>
<keyword evidence="5 9" id="KW-0169">Cobalamin biosynthesis</keyword>
<dbReference type="GO" id="GO:0015420">
    <property type="term" value="F:ABC-type vitamin B12 transporter activity"/>
    <property type="evidence" value="ECO:0007669"/>
    <property type="project" value="UniProtKB-UniRule"/>
</dbReference>
<dbReference type="InterPro" id="IPR004485">
    <property type="entry name" value="Cobalamin_biosynth_CobD/CbiB"/>
</dbReference>
<dbReference type="NCBIfam" id="TIGR00380">
    <property type="entry name" value="cobal_cbiB"/>
    <property type="match status" value="1"/>
</dbReference>
<dbReference type="OrthoDB" id="9811967at2"/>
<dbReference type="Pfam" id="PF03186">
    <property type="entry name" value="CobD_Cbib"/>
    <property type="match status" value="1"/>
</dbReference>
<evidence type="ECO:0000256" key="8">
    <source>
        <dbReference type="ARBA" id="ARBA00023136"/>
    </source>
</evidence>
<evidence type="ECO:0000313" key="11">
    <source>
        <dbReference type="Proteomes" id="UP000282125"/>
    </source>
</evidence>
<evidence type="ECO:0000256" key="3">
    <source>
        <dbReference type="ARBA" id="ARBA00006263"/>
    </source>
</evidence>
<keyword evidence="11" id="KW-1185">Reference proteome</keyword>
<evidence type="ECO:0000256" key="2">
    <source>
        <dbReference type="ARBA" id="ARBA00004953"/>
    </source>
</evidence>
<dbReference type="EMBL" id="RRAZ01000027">
    <property type="protein sequence ID" value="RRH72049.1"/>
    <property type="molecule type" value="Genomic_DNA"/>
</dbReference>
<organism evidence="10 11">
    <name type="scientific">Falsigemmobacter faecalis</name>
    <dbReference type="NCBI Taxonomy" id="2488730"/>
    <lineage>
        <taxon>Bacteria</taxon>
        <taxon>Pseudomonadati</taxon>
        <taxon>Pseudomonadota</taxon>
        <taxon>Alphaproteobacteria</taxon>
        <taxon>Rhodobacterales</taxon>
        <taxon>Paracoccaceae</taxon>
        <taxon>Falsigemmobacter</taxon>
    </lineage>
</organism>
<comment type="caution">
    <text evidence="9">Lacks conserved residue(s) required for the propagation of feature annotation.</text>
</comment>
<evidence type="ECO:0000256" key="6">
    <source>
        <dbReference type="ARBA" id="ARBA00022692"/>
    </source>
</evidence>
<dbReference type="PANTHER" id="PTHR34308:SF1">
    <property type="entry name" value="COBALAMIN BIOSYNTHESIS PROTEIN CBIB"/>
    <property type="match status" value="1"/>
</dbReference>
<feature type="transmembrane region" description="Helical" evidence="9">
    <location>
        <begin position="87"/>
        <end position="105"/>
    </location>
</feature>
<comment type="similarity">
    <text evidence="3 9">Belongs to the CobD/CbiB family.</text>
</comment>
<dbReference type="GO" id="GO:0048472">
    <property type="term" value="F:threonine-phosphate decarboxylase activity"/>
    <property type="evidence" value="ECO:0007669"/>
    <property type="project" value="InterPro"/>
</dbReference>
<keyword evidence="8 9" id="KW-0472">Membrane</keyword>
<sequence>MSAISENLLGLILALSLDLLLGWPAWLYRRIGHPVGWLAAPVTMLETLLNKPCFSDARRFVSGTALTLAGIASAGLIWAGLTGLTGYLPLTPVWLAILFWPFIAARSMYDHIEAVAIPLEKRDLSRARNAVSMIVGRDPSQLDQAGVSRAALESLGENTSDGIIAPIFWGVLFGPAGMAAYKAINTFDSMIAHRNSRFEWFGKSAARIDDVANLLPARLTGLLYALTAGRRVKSILNVMWRDAGSHRSPNAGWPESALAAALNVRLSGPRVYDGVVSPEPWLNGEGPDPDGTSLRRGLMHYRRLLALTAGCLLGLTALAHML</sequence>
<proteinExistence type="inferred from homology"/>
<dbReference type="UniPathway" id="UPA00148"/>
<evidence type="ECO:0000313" key="10">
    <source>
        <dbReference type="EMBL" id="RRH72049.1"/>
    </source>
</evidence>
<feature type="transmembrane region" description="Helical" evidence="9">
    <location>
        <begin position="7"/>
        <end position="25"/>
    </location>
</feature>
<keyword evidence="6 9" id="KW-0812">Transmembrane</keyword>
<evidence type="ECO:0000256" key="5">
    <source>
        <dbReference type="ARBA" id="ARBA00022573"/>
    </source>
</evidence>
<dbReference type="PANTHER" id="PTHR34308">
    <property type="entry name" value="COBALAMIN BIOSYNTHESIS PROTEIN CBIB"/>
    <property type="match status" value="1"/>
</dbReference>
<dbReference type="Proteomes" id="UP000282125">
    <property type="component" value="Unassembled WGS sequence"/>
</dbReference>
<dbReference type="GO" id="GO:0009236">
    <property type="term" value="P:cobalamin biosynthetic process"/>
    <property type="evidence" value="ECO:0007669"/>
    <property type="project" value="UniProtKB-UniRule"/>
</dbReference>
<name>A0A3P3DCJ4_9RHOB</name>
<reference evidence="10 11" key="1">
    <citation type="submission" date="2018-11" db="EMBL/GenBank/DDBJ databases">
        <title>Gemmobacter sp. nov., YIM 102744-1 draft genome.</title>
        <authorList>
            <person name="Li G."/>
            <person name="Jiang Y."/>
        </authorList>
    </citation>
    <scope>NUCLEOTIDE SEQUENCE [LARGE SCALE GENOMIC DNA]</scope>
    <source>
        <strain evidence="10 11">YIM 102744-1</strain>
    </source>
</reference>
<protein>
    <recommendedName>
        <fullName evidence="9">Cobalamin biosynthesis protein CobD</fullName>
    </recommendedName>
</protein>
<dbReference type="RefSeq" id="WP_124966104.1">
    <property type="nucleotide sequence ID" value="NZ_RRAZ01000027.1"/>
</dbReference>
<dbReference type="HAMAP" id="MF_00024">
    <property type="entry name" value="CobD_CbiB"/>
    <property type="match status" value="1"/>
</dbReference>
<dbReference type="AlphaFoldDB" id="A0A3P3DCJ4"/>
<dbReference type="GO" id="GO:0005886">
    <property type="term" value="C:plasma membrane"/>
    <property type="evidence" value="ECO:0007669"/>
    <property type="project" value="UniProtKB-SubCell"/>
</dbReference>
<evidence type="ECO:0000256" key="4">
    <source>
        <dbReference type="ARBA" id="ARBA00022475"/>
    </source>
</evidence>
<evidence type="ECO:0000256" key="7">
    <source>
        <dbReference type="ARBA" id="ARBA00022989"/>
    </source>
</evidence>
<comment type="caution">
    <text evidence="10">The sequence shown here is derived from an EMBL/GenBank/DDBJ whole genome shotgun (WGS) entry which is preliminary data.</text>
</comment>
<comment type="function">
    <text evidence="9">Converts cobyric acid to cobinamide by the addition of aminopropanol on the F carboxylic group.</text>
</comment>
<evidence type="ECO:0000256" key="1">
    <source>
        <dbReference type="ARBA" id="ARBA00004651"/>
    </source>
</evidence>
<comment type="pathway">
    <text evidence="2 9">Cofactor biosynthesis; adenosylcobalamin biosynthesis.</text>
</comment>
<feature type="transmembrane region" description="Helical" evidence="9">
    <location>
        <begin position="61"/>
        <end position="81"/>
    </location>
</feature>
<keyword evidence="7 9" id="KW-1133">Transmembrane helix</keyword>
<gene>
    <name evidence="9 10" type="primary">cobD</name>
    <name evidence="10" type="ORF">EG244_15590</name>
</gene>
<keyword evidence="4 9" id="KW-1003">Cell membrane</keyword>
<accession>A0A3P3DCJ4</accession>
<feature type="transmembrane region" description="Helical" evidence="9">
    <location>
        <begin position="304"/>
        <end position="321"/>
    </location>
</feature>
<evidence type="ECO:0000256" key="9">
    <source>
        <dbReference type="HAMAP-Rule" id="MF_00024"/>
    </source>
</evidence>